<dbReference type="EMBL" id="JACBYE010000061">
    <property type="protein sequence ID" value="NYS95212.1"/>
    <property type="molecule type" value="Genomic_DNA"/>
</dbReference>
<evidence type="ECO:0000313" key="1">
    <source>
        <dbReference type="EMBL" id="NYS95212.1"/>
    </source>
</evidence>
<keyword evidence="2" id="KW-1185">Reference proteome</keyword>
<reference evidence="1 2" key="1">
    <citation type="submission" date="2020-07" db="EMBL/GenBank/DDBJ databases">
        <title>MOT database genomes.</title>
        <authorList>
            <person name="Joseph S."/>
            <person name="Aduse-Opoku J."/>
            <person name="Hashim A."/>
            <person name="Wade W."/>
            <person name="Curtis M."/>
        </authorList>
    </citation>
    <scope>NUCLEOTIDE SEQUENCE [LARGE SCALE GENOMIC DNA]</scope>
    <source>
        <strain evidence="1 2">DSM 100099</strain>
    </source>
</reference>
<evidence type="ECO:0000313" key="2">
    <source>
        <dbReference type="Proteomes" id="UP000561011"/>
    </source>
</evidence>
<accession>A0A853F055</accession>
<sequence length="536" mass="58953">MQDYVNDLYAPLAHISELRDARRPRWMQSWVSLHDTRRLSAYNVLGSYRSNTRRFHLPQSMWLAPKGGQAPAEQMREYGDAALFVDTARSLLLGDEQTLRLPDDAPTEFLTWLEDWAVKERLTQKLLEGEEHSIGDGDGVYVLGWSRTKARPTLRVIDPGFYFPDLDAAGADVEEFPTTVHVAWEWKDDAADRVWIRRQTWTLGPLEVPVATSYGETRQTTCWYRSVDYDASELDGRDVYAFDLTKAEHRRIVSTDGNEDGWIDLEVDFIPVVHVPNDPSTQRTFGRALLLRISMLLDDLSGNDTDLVAAAQNANPALATTGVDAGGIQTAGMQLAMPTGGSAAFLDTSKNLDALVKFSTELMNRLSINSRLSLSLIGKVQPDEVPSGYALELGFHPARQLLREMRTVRDEKYPLILKFAMRLAQTYGALPAGATPAARIELGASLPADKPAAIETVKDLLPVHGISTPTAVKILVDAGLPIEDATAEVNAIKAEWFDAMVKLVDATGDTAAARKVLGLSEAAPLPTTLVVPEATS</sequence>
<organism evidence="1 2">
    <name type="scientific">Sanguibacter inulinus</name>
    <dbReference type="NCBI Taxonomy" id="60922"/>
    <lineage>
        <taxon>Bacteria</taxon>
        <taxon>Bacillati</taxon>
        <taxon>Actinomycetota</taxon>
        <taxon>Actinomycetes</taxon>
        <taxon>Micrococcales</taxon>
        <taxon>Sanguibacteraceae</taxon>
        <taxon>Sanguibacter</taxon>
    </lineage>
</organism>
<gene>
    <name evidence="1" type="ORF">HZZ10_16985</name>
</gene>
<evidence type="ECO:0008006" key="3">
    <source>
        <dbReference type="Google" id="ProtNLM"/>
    </source>
</evidence>
<dbReference type="AlphaFoldDB" id="A0A853F055"/>
<comment type="caution">
    <text evidence="1">The sequence shown here is derived from an EMBL/GenBank/DDBJ whole genome shotgun (WGS) entry which is preliminary data.</text>
</comment>
<dbReference type="Proteomes" id="UP000561011">
    <property type="component" value="Unassembled WGS sequence"/>
</dbReference>
<proteinExistence type="predicted"/>
<dbReference type="RefSeq" id="WP_179914423.1">
    <property type="nucleotide sequence ID" value="NZ_JACBYE010000061.1"/>
</dbReference>
<name>A0A853F055_9MICO</name>
<protein>
    <recommendedName>
        <fullName evidence="3">Phage portal protein</fullName>
    </recommendedName>
</protein>